<dbReference type="CDD" id="cd00303">
    <property type="entry name" value="retropepsin_like"/>
    <property type="match status" value="1"/>
</dbReference>
<dbReference type="Gene3D" id="2.40.70.10">
    <property type="entry name" value="Acid Proteases"/>
    <property type="match status" value="1"/>
</dbReference>
<gene>
    <name evidence="2" type="ORF">VC83_06898</name>
</gene>
<dbReference type="GeneID" id="36289949"/>
<sequence>MQPREETPVEEQSQTQRGDGRPPPPTVSDEVDGLERPLAKMRARRIQDGVLVHSASEIKARDQPRQNANWLRFDQGPPPPCFYTACRVRSIEQDNEDFEISQVLLDGGSSIELINAKVAEQLDSPWHQDTTGLRMRTADGPVHALTQYVLLPVKVAGIEWILKFFIVYGTTSYNMLLSRGWLHQVGAIGDYSTNDYYIFDSAKRPRKVPKVVDVQPPVSLRVHLDADQHLGHYRNSGGEPEHSLKYPLDASIPLEAFTTAPTLPQPASLDSDDEDDDARMTELAERFAKTALLESTHPEYEQEDPRIAQFLAALKQSGNGDGDRYPENLVPL</sequence>
<evidence type="ECO:0000313" key="2">
    <source>
        <dbReference type="EMBL" id="OAF56908.1"/>
    </source>
</evidence>
<dbReference type="VEuPathDB" id="FungiDB:GMDG_08653"/>
<feature type="region of interest" description="Disordered" evidence="1">
    <location>
        <begin position="1"/>
        <end position="33"/>
    </location>
</feature>
<evidence type="ECO:0000256" key="1">
    <source>
        <dbReference type="SAM" id="MobiDB-lite"/>
    </source>
</evidence>
<reference evidence="2" key="1">
    <citation type="submission" date="2016-03" db="EMBL/GenBank/DDBJ databases">
        <title>Updated assembly of Pseudogymnoascus destructans, the fungus causing white-nose syndrome of bats.</title>
        <authorList>
            <person name="Palmer J.M."/>
            <person name="Drees K.P."/>
            <person name="Foster J.T."/>
            <person name="Lindner D.L."/>
        </authorList>
    </citation>
    <scope>NUCLEOTIDE SEQUENCE [LARGE SCALE GENOMIC DNA]</scope>
    <source>
        <strain evidence="2">20631-21</strain>
    </source>
</reference>
<accession>A0A177A415</accession>
<dbReference type="AlphaFoldDB" id="A0A177A415"/>
<protein>
    <submittedName>
        <fullName evidence="2">Uncharacterized protein</fullName>
    </submittedName>
</protein>
<proteinExistence type="predicted"/>
<dbReference type="InterPro" id="IPR021109">
    <property type="entry name" value="Peptidase_aspartic_dom_sf"/>
</dbReference>
<dbReference type="OrthoDB" id="5430981at2759"/>
<dbReference type="Proteomes" id="UP000077154">
    <property type="component" value="Unassembled WGS sequence"/>
</dbReference>
<organism evidence="2">
    <name type="scientific">Pseudogymnoascus destructans</name>
    <dbReference type="NCBI Taxonomy" id="655981"/>
    <lineage>
        <taxon>Eukaryota</taxon>
        <taxon>Fungi</taxon>
        <taxon>Dikarya</taxon>
        <taxon>Ascomycota</taxon>
        <taxon>Pezizomycotina</taxon>
        <taxon>Leotiomycetes</taxon>
        <taxon>Thelebolales</taxon>
        <taxon>Thelebolaceae</taxon>
        <taxon>Pseudogymnoascus</taxon>
    </lineage>
</organism>
<dbReference type="RefSeq" id="XP_024322199.1">
    <property type="nucleotide sequence ID" value="XM_024470482.1"/>
</dbReference>
<dbReference type="EMBL" id="KV441402">
    <property type="protein sequence ID" value="OAF56908.1"/>
    <property type="molecule type" value="Genomic_DNA"/>
</dbReference>
<name>A0A177A415_9PEZI</name>
<feature type="region of interest" description="Disordered" evidence="1">
    <location>
        <begin position="259"/>
        <end position="278"/>
    </location>
</feature>